<organism evidence="1 2">
    <name type="scientific">Parnassius mnemosyne</name>
    <name type="common">clouded apollo</name>
    <dbReference type="NCBI Taxonomy" id="213953"/>
    <lineage>
        <taxon>Eukaryota</taxon>
        <taxon>Metazoa</taxon>
        <taxon>Ecdysozoa</taxon>
        <taxon>Arthropoda</taxon>
        <taxon>Hexapoda</taxon>
        <taxon>Insecta</taxon>
        <taxon>Pterygota</taxon>
        <taxon>Neoptera</taxon>
        <taxon>Endopterygota</taxon>
        <taxon>Lepidoptera</taxon>
        <taxon>Glossata</taxon>
        <taxon>Ditrysia</taxon>
        <taxon>Papilionoidea</taxon>
        <taxon>Papilionidae</taxon>
        <taxon>Parnassiinae</taxon>
        <taxon>Parnassini</taxon>
        <taxon>Parnassius</taxon>
        <taxon>Driopa</taxon>
    </lineage>
</organism>
<evidence type="ECO:0008006" key="3">
    <source>
        <dbReference type="Google" id="ProtNLM"/>
    </source>
</evidence>
<dbReference type="PANTHER" id="PTHR22954">
    <property type="entry name" value="RETROVIRAL PROTEASE-RELATED"/>
    <property type="match status" value="1"/>
</dbReference>
<comment type="caution">
    <text evidence="1">The sequence shown here is derived from an EMBL/GenBank/DDBJ whole genome shotgun (WGS) entry which is preliminary data.</text>
</comment>
<evidence type="ECO:0000313" key="2">
    <source>
        <dbReference type="Proteomes" id="UP001314205"/>
    </source>
</evidence>
<protein>
    <recommendedName>
        <fullName evidence="3">Gag-pol polyprotein</fullName>
    </recommendedName>
</protein>
<sequence length="347" mass="39959">MKLSRIESLFSEFEELQNQIEEKIAASDLNTELISRELIEQDFNNCISIGRSLVQRGLQPNQPSPHCSNNDSHFTSVNESVSFKLPVIQIPKFDGTYYKWLEFKETFGSLINDNDKIQNIHKFHYLISYLEGEAARVICNLEVSHQNYNEAWKLLCERFDNKRQLISNHLNSLFNFTCERESDKSLRFIIDHVTKNLRALSTLGLPTEKWDVLIIHIVSARLDSTTSLKWEEHRNTLPEIPSLKDLFIFLKCRADVLESVHRNKTKQVTTSKGQTKSLIVTSKGSSLNNSPSCKPSKRTFECMVCKGDYRIFECPDFKSKTPEERVTTATRAINRLCILPIYDASTA</sequence>
<reference evidence="1 2" key="1">
    <citation type="submission" date="2023-11" db="EMBL/GenBank/DDBJ databases">
        <authorList>
            <person name="Hedman E."/>
            <person name="Englund M."/>
            <person name="Stromberg M."/>
            <person name="Nyberg Akerstrom W."/>
            <person name="Nylinder S."/>
            <person name="Jareborg N."/>
            <person name="Kallberg Y."/>
            <person name="Kronander E."/>
        </authorList>
    </citation>
    <scope>NUCLEOTIDE SEQUENCE [LARGE SCALE GENOMIC DNA]</scope>
</reference>
<accession>A0AAV1LSU8</accession>
<dbReference type="Proteomes" id="UP001314205">
    <property type="component" value="Unassembled WGS sequence"/>
</dbReference>
<dbReference type="PANTHER" id="PTHR22954:SF3">
    <property type="entry name" value="PROTEIN CBG08539"/>
    <property type="match status" value="1"/>
</dbReference>
<proteinExistence type="predicted"/>
<keyword evidence="2" id="KW-1185">Reference proteome</keyword>
<dbReference type="Pfam" id="PF03564">
    <property type="entry name" value="DUF1759"/>
    <property type="match status" value="1"/>
</dbReference>
<name>A0AAV1LSU8_9NEOP</name>
<gene>
    <name evidence="1" type="ORF">PARMNEM_LOCUS16514</name>
</gene>
<evidence type="ECO:0000313" key="1">
    <source>
        <dbReference type="EMBL" id="CAK1597259.1"/>
    </source>
</evidence>
<dbReference type="InterPro" id="IPR005312">
    <property type="entry name" value="DUF1759"/>
</dbReference>
<dbReference type="EMBL" id="CAVLGL010000094">
    <property type="protein sequence ID" value="CAK1597259.1"/>
    <property type="molecule type" value="Genomic_DNA"/>
</dbReference>
<dbReference type="AlphaFoldDB" id="A0AAV1LSU8"/>